<proteinExistence type="predicted"/>
<comment type="caution">
    <text evidence="1">The sequence shown here is derived from an EMBL/GenBank/DDBJ whole genome shotgun (WGS) entry which is preliminary data.</text>
</comment>
<evidence type="ECO:0000313" key="2">
    <source>
        <dbReference type="Proteomes" id="UP000264071"/>
    </source>
</evidence>
<evidence type="ECO:0000313" key="1">
    <source>
        <dbReference type="EMBL" id="HCT56114.1"/>
    </source>
</evidence>
<gene>
    <name evidence="1" type="ORF">DGD08_02760</name>
</gene>
<dbReference type="OMA" id="RANSEYR"/>
<name>A0A3D4V5P2_9BACT</name>
<reference evidence="1 2" key="1">
    <citation type="journal article" date="2018" name="Nat. Biotechnol.">
        <title>A standardized bacterial taxonomy based on genome phylogeny substantially revises the tree of life.</title>
        <authorList>
            <person name="Parks D.H."/>
            <person name="Chuvochina M."/>
            <person name="Waite D.W."/>
            <person name="Rinke C."/>
            <person name="Skarshewski A."/>
            <person name="Chaumeil P.A."/>
            <person name="Hugenholtz P."/>
        </authorList>
    </citation>
    <scope>NUCLEOTIDE SEQUENCE [LARGE SCALE GENOMIC DNA]</scope>
    <source>
        <strain evidence="1">UBA8844</strain>
    </source>
</reference>
<protein>
    <recommendedName>
        <fullName evidence="3">Outer membrane protein beta-barrel domain-containing protein</fullName>
    </recommendedName>
</protein>
<dbReference type="SUPFAM" id="SSF56925">
    <property type="entry name" value="OMPA-like"/>
    <property type="match status" value="1"/>
</dbReference>
<evidence type="ECO:0008006" key="3">
    <source>
        <dbReference type="Google" id="ProtNLM"/>
    </source>
</evidence>
<dbReference type="Proteomes" id="UP000264071">
    <property type="component" value="Unassembled WGS sequence"/>
</dbReference>
<dbReference type="InterPro" id="IPR011250">
    <property type="entry name" value="OMP/PagP_B-barrel"/>
</dbReference>
<accession>A0A3D4V5P2</accession>
<dbReference type="AlphaFoldDB" id="A0A3D4V5P2"/>
<dbReference type="EMBL" id="DPIY01000003">
    <property type="protein sequence ID" value="HCT56114.1"/>
    <property type="molecule type" value="Genomic_DNA"/>
</dbReference>
<sequence length="233" mass="24892">MIPAALSAQSRGGDGYLFRRPSATLSIRAGAGQPSANSDVFDFVSKDLTVGRSDFLGAAFMADISVPLSQRLELQFSGGTSGRRANSEYRGFVDNNDLPIEQQTTFRRVPLAVGLKWNLLPAGRQISRLAWVPSRIVPYVAAGGGTMYYQFRQSGDFIDFETNDVFSSKLTSSGWGALGYGAAGATFNVNRSVGLITELRYDVSNASLGGDFGGFDPISLSGVGVTAGLQFRF</sequence>
<organism evidence="1 2">
    <name type="scientific">Gemmatimonas aurantiaca</name>
    <dbReference type="NCBI Taxonomy" id="173480"/>
    <lineage>
        <taxon>Bacteria</taxon>
        <taxon>Pseudomonadati</taxon>
        <taxon>Gemmatimonadota</taxon>
        <taxon>Gemmatimonadia</taxon>
        <taxon>Gemmatimonadales</taxon>
        <taxon>Gemmatimonadaceae</taxon>
        <taxon>Gemmatimonas</taxon>
    </lineage>
</organism>